<dbReference type="EMBL" id="MU274916">
    <property type="protein sequence ID" value="KAI0087889.1"/>
    <property type="molecule type" value="Genomic_DNA"/>
</dbReference>
<evidence type="ECO:0000313" key="2">
    <source>
        <dbReference type="Proteomes" id="UP001055072"/>
    </source>
</evidence>
<dbReference type="Proteomes" id="UP001055072">
    <property type="component" value="Unassembled WGS sequence"/>
</dbReference>
<organism evidence="1 2">
    <name type="scientific">Irpex rosettiformis</name>
    <dbReference type="NCBI Taxonomy" id="378272"/>
    <lineage>
        <taxon>Eukaryota</taxon>
        <taxon>Fungi</taxon>
        <taxon>Dikarya</taxon>
        <taxon>Basidiomycota</taxon>
        <taxon>Agaricomycotina</taxon>
        <taxon>Agaricomycetes</taxon>
        <taxon>Polyporales</taxon>
        <taxon>Irpicaceae</taxon>
        <taxon>Irpex</taxon>
    </lineage>
</organism>
<evidence type="ECO:0000313" key="1">
    <source>
        <dbReference type="EMBL" id="KAI0087889.1"/>
    </source>
</evidence>
<name>A0ACB8U0Y1_9APHY</name>
<proteinExistence type="predicted"/>
<protein>
    <submittedName>
        <fullName evidence="1">Uncharacterized protein</fullName>
    </submittedName>
</protein>
<comment type="caution">
    <text evidence="1">The sequence shown here is derived from an EMBL/GenBank/DDBJ whole genome shotgun (WGS) entry which is preliminary data.</text>
</comment>
<gene>
    <name evidence="1" type="ORF">BDY19DRAFT_229466</name>
</gene>
<keyword evidence="2" id="KW-1185">Reference proteome</keyword>
<accession>A0ACB8U0Y1</accession>
<reference evidence="1" key="1">
    <citation type="journal article" date="2021" name="Environ. Microbiol.">
        <title>Gene family expansions and transcriptome signatures uncover fungal adaptations to wood decay.</title>
        <authorList>
            <person name="Hage H."/>
            <person name="Miyauchi S."/>
            <person name="Viragh M."/>
            <person name="Drula E."/>
            <person name="Min B."/>
            <person name="Chaduli D."/>
            <person name="Navarro D."/>
            <person name="Favel A."/>
            <person name="Norest M."/>
            <person name="Lesage-Meessen L."/>
            <person name="Balint B."/>
            <person name="Merenyi Z."/>
            <person name="de Eugenio L."/>
            <person name="Morin E."/>
            <person name="Martinez A.T."/>
            <person name="Baldrian P."/>
            <person name="Stursova M."/>
            <person name="Martinez M.J."/>
            <person name="Novotny C."/>
            <person name="Magnuson J.K."/>
            <person name="Spatafora J.W."/>
            <person name="Maurice S."/>
            <person name="Pangilinan J."/>
            <person name="Andreopoulos W."/>
            <person name="LaButti K."/>
            <person name="Hundley H."/>
            <person name="Na H."/>
            <person name="Kuo A."/>
            <person name="Barry K."/>
            <person name="Lipzen A."/>
            <person name="Henrissat B."/>
            <person name="Riley R."/>
            <person name="Ahrendt S."/>
            <person name="Nagy L.G."/>
            <person name="Grigoriev I.V."/>
            <person name="Martin F."/>
            <person name="Rosso M.N."/>
        </authorList>
    </citation>
    <scope>NUCLEOTIDE SEQUENCE</scope>
    <source>
        <strain evidence="1">CBS 384.51</strain>
    </source>
</reference>
<sequence length="961" mass="106047">MTKIYGDVVRHSSPSGNDEVENRPKKRPRISLDYTPTQRRFMLEEVDVEIAMHERIASVLESRMTWALLLQKTLEDSQPNVPWTIPGFQDSVVTALEAVEEPCNVLYSQNLQLSLVPPSAPSMLVSSAHPPSAAPEETLVASTRRGPSRRSMAAPPRKLLYLLNRTTHPPQTVKLACPDCGKTSFSSLQGLLNHCRLSHSREFGSHDECVQCCAVLVESAEEQAWVVANGAEVTGIGIPGLKRLFELAVGGGQAVVPILPPTQQESETSEPSGFSSSVPEAQDLPTATVAGTSSVLTRTLGHHIDTPALAPFLGRESKRRSIRVYDEELHVDVLNIGAAVNTSPWRMHYTHRSKARASLDEVVEPPEVPPTAEEILPKTGDAAAVALSMCTSVSDQLGSRFHITGRVSIRDLSLWVPPARRTRSHPDCSHKWRLAVSSSSYTRPLSTFLVKLTVTCLTEPPPSTFSGPIIITKPPFIVTGLTDRPFLARLTFEWSGRNELNPPMSLEHWVDLDPIHYTSGVLGEEQFFDVELDRHTEFLPETTEEVSPGWTLEGDHFESSDKAGGENDREEEPDYVVKLRSLLPHFPMTAKDAKGRSGPPQVPYTLVSTPSQLRSLVYGRRKAIEWSRAHAIRSAYDKLCTNVSRENHSVHPIPLTTGDVFNWLEDEGLFLRRTKAGSRPEEPPLDIKQKMRPRAKSEDTETFCRYCGLHFHLHPTIISDYDQPTALGHDAPSHSVKQEPIPDSISSKTSVQLTCRSFQSSSTPTEFPVVDVNRLIAGATHLPPSALQAFISIQHPRRKIGNGDGWSRRDLLSVPPPQLISAVARFLFRPSSSSSIQNADNQNPDGPLSLRNRPRNLVDDELAPAALLALVVKPLVGLLAKAGVATYRQDEAELGRQAHRARRDIQVRRLLTPMHVVRGLQREAQHDPTASALLLTLSPLGMSLLPSSAAIEDFHPAEVFQ</sequence>